<accession>A0A4Z2H5X2</accession>
<reference evidence="2 3" key="1">
    <citation type="submission" date="2019-03" db="EMBL/GenBank/DDBJ databases">
        <title>First draft genome of Liparis tanakae, snailfish: a comprehensive survey of snailfish specific genes.</title>
        <authorList>
            <person name="Kim W."/>
            <person name="Song I."/>
            <person name="Jeong J.-H."/>
            <person name="Kim D."/>
            <person name="Kim S."/>
            <person name="Ryu S."/>
            <person name="Song J.Y."/>
            <person name="Lee S.K."/>
        </authorList>
    </citation>
    <scope>NUCLEOTIDE SEQUENCE [LARGE SCALE GENOMIC DNA]</scope>
    <source>
        <tissue evidence="2">Muscle</tissue>
    </source>
</reference>
<feature type="region of interest" description="Disordered" evidence="1">
    <location>
        <begin position="80"/>
        <end position="108"/>
    </location>
</feature>
<organism evidence="2 3">
    <name type="scientific">Liparis tanakae</name>
    <name type="common">Tanaka's snailfish</name>
    <dbReference type="NCBI Taxonomy" id="230148"/>
    <lineage>
        <taxon>Eukaryota</taxon>
        <taxon>Metazoa</taxon>
        <taxon>Chordata</taxon>
        <taxon>Craniata</taxon>
        <taxon>Vertebrata</taxon>
        <taxon>Euteleostomi</taxon>
        <taxon>Actinopterygii</taxon>
        <taxon>Neopterygii</taxon>
        <taxon>Teleostei</taxon>
        <taxon>Neoteleostei</taxon>
        <taxon>Acanthomorphata</taxon>
        <taxon>Eupercaria</taxon>
        <taxon>Perciformes</taxon>
        <taxon>Cottioidei</taxon>
        <taxon>Cottales</taxon>
        <taxon>Liparidae</taxon>
        <taxon>Liparis</taxon>
    </lineage>
</organism>
<dbReference type="AlphaFoldDB" id="A0A4Z2H5X2"/>
<keyword evidence="3" id="KW-1185">Reference proteome</keyword>
<proteinExistence type="predicted"/>
<gene>
    <name evidence="2" type="ORF">EYF80_028584</name>
</gene>
<name>A0A4Z2H5X2_9TELE</name>
<dbReference type="Proteomes" id="UP000314294">
    <property type="component" value="Unassembled WGS sequence"/>
</dbReference>
<dbReference type="EMBL" id="SRLO01000320">
    <property type="protein sequence ID" value="TNN61199.1"/>
    <property type="molecule type" value="Genomic_DNA"/>
</dbReference>
<protein>
    <submittedName>
        <fullName evidence="2">Uncharacterized protein</fullName>
    </submittedName>
</protein>
<evidence type="ECO:0000313" key="2">
    <source>
        <dbReference type="EMBL" id="TNN61199.1"/>
    </source>
</evidence>
<feature type="compositionally biased region" description="Polar residues" evidence="1">
    <location>
        <begin position="88"/>
        <end position="101"/>
    </location>
</feature>
<comment type="caution">
    <text evidence="2">The sequence shown here is derived from an EMBL/GenBank/DDBJ whole genome shotgun (WGS) entry which is preliminary data.</text>
</comment>
<sequence length="208" mass="22776">MRLQAAVQHGKWELTVSGAASGMPIGACRSPGDFTQGADPWETIGGKMHFEHTHVGIQTHKNAQSVGIAFVEAVGMSEGLQRRHRGQDVTQTHSLPQQPQLDQGARPPQHLHGALLAAALQARPVHLGRGGDETMRQWGVAEESREETQGLATQLIGRWIYPSGSSARKNGFDHDTCAPTSYDAKTKTFPVVNQLYHLHITPLTWQRL</sequence>
<evidence type="ECO:0000256" key="1">
    <source>
        <dbReference type="SAM" id="MobiDB-lite"/>
    </source>
</evidence>
<evidence type="ECO:0000313" key="3">
    <source>
        <dbReference type="Proteomes" id="UP000314294"/>
    </source>
</evidence>